<dbReference type="EnsemblPlants" id="Pp3c12_1670V3.1">
    <property type="protein sequence ID" value="PAC:32974400.CDS.1"/>
    <property type="gene ID" value="Pp3c12_1670"/>
</dbReference>
<evidence type="ECO:0000313" key="2">
    <source>
        <dbReference type="EnsemblPlants" id="PAC:32974400.CDS.1"/>
    </source>
</evidence>
<reference evidence="1 3" key="1">
    <citation type="journal article" date="2008" name="Science">
        <title>The Physcomitrella genome reveals evolutionary insights into the conquest of land by plants.</title>
        <authorList>
            <person name="Rensing S."/>
            <person name="Lang D."/>
            <person name="Zimmer A."/>
            <person name="Terry A."/>
            <person name="Salamov A."/>
            <person name="Shapiro H."/>
            <person name="Nishiyama T."/>
            <person name="Perroud P.-F."/>
            <person name="Lindquist E."/>
            <person name="Kamisugi Y."/>
            <person name="Tanahashi T."/>
            <person name="Sakakibara K."/>
            <person name="Fujita T."/>
            <person name="Oishi K."/>
            <person name="Shin-I T."/>
            <person name="Kuroki Y."/>
            <person name="Toyoda A."/>
            <person name="Suzuki Y."/>
            <person name="Hashimoto A."/>
            <person name="Yamaguchi K."/>
            <person name="Sugano A."/>
            <person name="Kohara Y."/>
            <person name="Fujiyama A."/>
            <person name="Anterola A."/>
            <person name="Aoki S."/>
            <person name="Ashton N."/>
            <person name="Barbazuk W.B."/>
            <person name="Barker E."/>
            <person name="Bennetzen J."/>
            <person name="Bezanilla M."/>
            <person name="Blankenship R."/>
            <person name="Cho S.H."/>
            <person name="Dutcher S."/>
            <person name="Estelle M."/>
            <person name="Fawcett J.A."/>
            <person name="Gundlach H."/>
            <person name="Hanada K."/>
            <person name="Heyl A."/>
            <person name="Hicks K.A."/>
            <person name="Hugh J."/>
            <person name="Lohr M."/>
            <person name="Mayer K."/>
            <person name="Melkozernov A."/>
            <person name="Murata T."/>
            <person name="Nelson D."/>
            <person name="Pils B."/>
            <person name="Prigge M."/>
            <person name="Reiss B."/>
            <person name="Renner T."/>
            <person name="Rombauts S."/>
            <person name="Rushton P."/>
            <person name="Sanderfoot A."/>
            <person name="Schween G."/>
            <person name="Shiu S.-H."/>
            <person name="Stueber K."/>
            <person name="Theodoulou F.L."/>
            <person name="Tu H."/>
            <person name="Van de Peer Y."/>
            <person name="Verrier P.J."/>
            <person name="Waters E."/>
            <person name="Wood A."/>
            <person name="Yang L."/>
            <person name="Cove D."/>
            <person name="Cuming A."/>
            <person name="Hasebe M."/>
            <person name="Lucas S."/>
            <person name="Mishler D.B."/>
            <person name="Reski R."/>
            <person name="Grigoriev I."/>
            <person name="Quatrano R.S."/>
            <person name="Boore J.L."/>
        </authorList>
    </citation>
    <scope>NUCLEOTIDE SEQUENCE [LARGE SCALE GENOMIC DNA]</scope>
    <source>
        <strain evidence="2 3">cv. Gransden 2004</strain>
    </source>
</reference>
<dbReference type="EMBL" id="ABEU02000012">
    <property type="protein sequence ID" value="PNR43309.1"/>
    <property type="molecule type" value="Genomic_DNA"/>
</dbReference>
<accession>A0A2K1JP32</accession>
<evidence type="ECO:0000313" key="3">
    <source>
        <dbReference type="Proteomes" id="UP000006727"/>
    </source>
</evidence>
<keyword evidence="3" id="KW-1185">Reference proteome</keyword>
<name>A0A2K1JP32_PHYPA</name>
<dbReference type="Proteomes" id="UP000006727">
    <property type="component" value="Chromosome 12"/>
</dbReference>
<dbReference type="AlphaFoldDB" id="A0A2K1JP32"/>
<reference evidence="2" key="3">
    <citation type="submission" date="2020-12" db="UniProtKB">
        <authorList>
            <consortium name="EnsemblPlants"/>
        </authorList>
    </citation>
    <scope>IDENTIFICATION</scope>
</reference>
<dbReference type="Gramene" id="Pp3c12_1670V3.1">
    <property type="protein sequence ID" value="PAC:32974400.CDS.1"/>
    <property type="gene ID" value="Pp3c12_1670"/>
</dbReference>
<dbReference type="InParanoid" id="A0A2K1JP32"/>
<proteinExistence type="predicted"/>
<gene>
    <name evidence="1" type="ORF">PHYPA_015689</name>
</gene>
<organism evidence="1">
    <name type="scientific">Physcomitrium patens</name>
    <name type="common">Spreading-leaved earth moss</name>
    <name type="synonym">Physcomitrella patens</name>
    <dbReference type="NCBI Taxonomy" id="3218"/>
    <lineage>
        <taxon>Eukaryota</taxon>
        <taxon>Viridiplantae</taxon>
        <taxon>Streptophyta</taxon>
        <taxon>Embryophyta</taxon>
        <taxon>Bryophyta</taxon>
        <taxon>Bryophytina</taxon>
        <taxon>Bryopsida</taxon>
        <taxon>Funariidae</taxon>
        <taxon>Funariales</taxon>
        <taxon>Funariaceae</taxon>
        <taxon>Physcomitrium</taxon>
    </lineage>
</organism>
<sequence length="77" mass="9118">MAFLDHILVCFEVIAEILRNQGRKFFEVFEALCTKALINHCSTFKNHLETNGLAKRVALFVKYNLRKYRLFHGNHYD</sequence>
<reference evidence="1 3" key="2">
    <citation type="journal article" date="2018" name="Plant J.">
        <title>The Physcomitrella patens chromosome-scale assembly reveals moss genome structure and evolution.</title>
        <authorList>
            <person name="Lang D."/>
            <person name="Ullrich K.K."/>
            <person name="Murat F."/>
            <person name="Fuchs J."/>
            <person name="Jenkins J."/>
            <person name="Haas F.B."/>
            <person name="Piednoel M."/>
            <person name="Gundlach H."/>
            <person name="Van Bel M."/>
            <person name="Meyberg R."/>
            <person name="Vives C."/>
            <person name="Morata J."/>
            <person name="Symeonidi A."/>
            <person name="Hiss M."/>
            <person name="Muchero W."/>
            <person name="Kamisugi Y."/>
            <person name="Saleh O."/>
            <person name="Blanc G."/>
            <person name="Decker E.L."/>
            <person name="van Gessel N."/>
            <person name="Grimwood J."/>
            <person name="Hayes R.D."/>
            <person name="Graham S.W."/>
            <person name="Gunter L.E."/>
            <person name="McDaniel S.F."/>
            <person name="Hoernstein S.N.W."/>
            <person name="Larsson A."/>
            <person name="Li F.W."/>
            <person name="Perroud P.F."/>
            <person name="Phillips J."/>
            <person name="Ranjan P."/>
            <person name="Rokshar D.S."/>
            <person name="Rothfels C.J."/>
            <person name="Schneider L."/>
            <person name="Shu S."/>
            <person name="Stevenson D.W."/>
            <person name="Thummler F."/>
            <person name="Tillich M."/>
            <person name="Villarreal Aguilar J.C."/>
            <person name="Widiez T."/>
            <person name="Wong G.K."/>
            <person name="Wymore A."/>
            <person name="Zhang Y."/>
            <person name="Zimmer A.D."/>
            <person name="Quatrano R.S."/>
            <person name="Mayer K.F.X."/>
            <person name="Goodstein D."/>
            <person name="Casacuberta J.M."/>
            <person name="Vandepoele K."/>
            <person name="Reski R."/>
            <person name="Cuming A.C."/>
            <person name="Tuskan G.A."/>
            <person name="Maumus F."/>
            <person name="Salse J."/>
            <person name="Schmutz J."/>
            <person name="Rensing S.A."/>
        </authorList>
    </citation>
    <scope>NUCLEOTIDE SEQUENCE [LARGE SCALE GENOMIC DNA]</scope>
    <source>
        <strain evidence="2 3">cv. Gransden 2004</strain>
    </source>
</reference>
<protein>
    <submittedName>
        <fullName evidence="1 2">Uncharacterized protein</fullName>
    </submittedName>
</protein>
<evidence type="ECO:0000313" key="1">
    <source>
        <dbReference type="EMBL" id="PNR43309.1"/>
    </source>
</evidence>